<name>A0A976N101_9VIRU</name>
<organism evidence="1">
    <name type="scientific">Sigmofec virus UA08Rod_4967</name>
    <dbReference type="NCBI Taxonomy" id="2929413"/>
    <lineage>
        <taxon>Viruses</taxon>
        <taxon>Monodnaviria</taxon>
        <taxon>Sangervirae</taxon>
        <taxon>Phixviricota</taxon>
        <taxon>Malgrandaviricetes</taxon>
        <taxon>Petitvirales</taxon>
        <taxon>Microviridae</taxon>
    </lineage>
</organism>
<sequence>MIHSIQIYLTTDEVEALQYIKENGPMPKVSFNQIMATLILDEEAKLRKRGKHGAKNILHKILQKKQIRNTLPNKKHRN</sequence>
<protein>
    <submittedName>
        <fullName evidence="1">Uncharacterized protein</fullName>
    </submittedName>
</protein>
<reference evidence="1" key="1">
    <citation type="submission" date="2022-02" db="EMBL/GenBank/DDBJ databases">
        <title>Towards deciphering the DNA virus diversity associated with rodent species in the families Cricetidae and Heteromyidae.</title>
        <authorList>
            <person name="Lund M."/>
            <person name="Larsen B.B."/>
            <person name="Gryseels S."/>
            <person name="Kraberger S."/>
            <person name="Rowsey D.M."/>
            <person name="Steger L."/>
            <person name="Yule K.M."/>
            <person name="Upham N.S."/>
            <person name="Worobey M."/>
            <person name="Van Doorslaer K."/>
            <person name="Varsani A."/>
        </authorList>
    </citation>
    <scope>NUCLEOTIDE SEQUENCE</scope>
    <source>
        <strain evidence="1">UA08Rod_4967</strain>
    </source>
</reference>
<accession>A0A976N101</accession>
<proteinExistence type="predicted"/>
<evidence type="ECO:0000313" key="1">
    <source>
        <dbReference type="EMBL" id="UPW41212.1"/>
    </source>
</evidence>
<dbReference type="EMBL" id="OM869558">
    <property type="protein sequence ID" value="UPW41212.1"/>
    <property type="molecule type" value="Genomic_DNA"/>
</dbReference>